<name>A0AAW2DS89_9ROSI</name>
<evidence type="ECO:0000313" key="2">
    <source>
        <dbReference type="EMBL" id="KAL0013503.1"/>
    </source>
</evidence>
<feature type="compositionally biased region" description="Low complexity" evidence="1">
    <location>
        <begin position="354"/>
        <end position="365"/>
    </location>
</feature>
<feature type="region of interest" description="Disordered" evidence="1">
    <location>
        <begin position="344"/>
        <end position="376"/>
    </location>
</feature>
<dbReference type="AlphaFoldDB" id="A0AAW2DS89"/>
<dbReference type="Proteomes" id="UP001459277">
    <property type="component" value="Unassembled WGS sequence"/>
</dbReference>
<comment type="caution">
    <text evidence="2">The sequence shown here is derived from an EMBL/GenBank/DDBJ whole genome shotgun (WGS) entry which is preliminary data.</text>
</comment>
<accession>A0AAW2DS89</accession>
<reference evidence="2 3" key="1">
    <citation type="submission" date="2024-01" db="EMBL/GenBank/DDBJ databases">
        <title>A telomere-to-telomere, gap-free genome of sweet tea (Lithocarpus litseifolius).</title>
        <authorList>
            <person name="Zhou J."/>
        </authorList>
    </citation>
    <scope>NUCLEOTIDE SEQUENCE [LARGE SCALE GENOMIC DNA]</scope>
    <source>
        <strain evidence="2">Zhou-2022a</strain>
        <tissue evidence="2">Leaf</tissue>
    </source>
</reference>
<evidence type="ECO:0000313" key="3">
    <source>
        <dbReference type="Proteomes" id="UP001459277"/>
    </source>
</evidence>
<gene>
    <name evidence="2" type="ORF">SO802_000572</name>
</gene>
<evidence type="ECO:0000256" key="1">
    <source>
        <dbReference type="SAM" id="MobiDB-lite"/>
    </source>
</evidence>
<keyword evidence="3" id="KW-1185">Reference proteome</keyword>
<sequence length="376" mass="41699">MGGLRSFVIESKCFQLVAEEGGRYFLLKIYERSKFFMRSVFMGKTVAQWLMKYLEYFVVEASPKLFFSLRDNNSAYTLQCSTNSFGQFLLLTELKVGGYRRSVIIPVGKDKNGWRVFGLELRKLLNPSHYAEVGMGLPTFSPQVLRPSMEAQNHRTYAEVVQASYGMARKLPKQLVSTAKEKMVVKQGLTGTKVGGLLVGKPAKLVVGGGDRRQMCINEKSEVGEQNQVGIRFPCLNSKAHWKERGVRRPCWTGSGLVVEVDGIGRRRVFWGRKKGGNQNLRWVSRTEKDQCKGGLGLGPNNLATHLPNNESVSWSGPVGTSPSAFEHGECSVTADEAFFSVGLLDEVGESPEESSPSPVSSSPRPELPAQRVNCY</sequence>
<protein>
    <submittedName>
        <fullName evidence="2">Uncharacterized protein</fullName>
    </submittedName>
</protein>
<organism evidence="2 3">
    <name type="scientific">Lithocarpus litseifolius</name>
    <dbReference type="NCBI Taxonomy" id="425828"/>
    <lineage>
        <taxon>Eukaryota</taxon>
        <taxon>Viridiplantae</taxon>
        <taxon>Streptophyta</taxon>
        <taxon>Embryophyta</taxon>
        <taxon>Tracheophyta</taxon>
        <taxon>Spermatophyta</taxon>
        <taxon>Magnoliopsida</taxon>
        <taxon>eudicotyledons</taxon>
        <taxon>Gunneridae</taxon>
        <taxon>Pentapetalae</taxon>
        <taxon>rosids</taxon>
        <taxon>fabids</taxon>
        <taxon>Fagales</taxon>
        <taxon>Fagaceae</taxon>
        <taxon>Lithocarpus</taxon>
    </lineage>
</organism>
<proteinExistence type="predicted"/>
<dbReference type="EMBL" id="JAZDWU010000001">
    <property type="protein sequence ID" value="KAL0013503.1"/>
    <property type="molecule type" value="Genomic_DNA"/>
</dbReference>